<dbReference type="Gramene" id="RZC84397">
    <property type="protein sequence ID" value="RZC84397"/>
    <property type="gene ID" value="C5167_047184"/>
</dbReference>
<dbReference type="SUPFAM" id="SSF53328">
    <property type="entry name" value="Formyltransferase"/>
    <property type="match status" value="1"/>
</dbReference>
<dbReference type="InterPro" id="IPR005793">
    <property type="entry name" value="Formyl_trans_C"/>
</dbReference>
<dbReference type="SUPFAM" id="SSF50486">
    <property type="entry name" value="FMT C-terminal domain-like"/>
    <property type="match status" value="1"/>
</dbReference>
<dbReference type="InterPro" id="IPR044135">
    <property type="entry name" value="Met-tRNA-FMT_C"/>
</dbReference>
<dbReference type="InterPro" id="IPR002376">
    <property type="entry name" value="Formyl_transf_N"/>
</dbReference>
<feature type="domain" description="Formyl transferase C-terminal" evidence="7">
    <location>
        <begin position="308"/>
        <end position="417"/>
    </location>
</feature>
<evidence type="ECO:0000256" key="4">
    <source>
        <dbReference type="ARBA" id="ARBA00022679"/>
    </source>
</evidence>
<evidence type="ECO:0000259" key="6">
    <source>
        <dbReference type="Pfam" id="PF00551"/>
    </source>
</evidence>
<dbReference type="InterPro" id="IPR005794">
    <property type="entry name" value="Fmt"/>
</dbReference>
<evidence type="ECO:0000256" key="3">
    <source>
        <dbReference type="ARBA" id="ARBA00014185"/>
    </source>
</evidence>
<name>A0A4Y7LHE1_PAPSO</name>
<dbReference type="NCBIfam" id="TIGR00460">
    <property type="entry name" value="fmt"/>
    <property type="match status" value="1"/>
</dbReference>
<dbReference type="EC" id="2.1.2.9" evidence="2"/>
<proteinExistence type="inferred from homology"/>
<dbReference type="InterPro" id="IPR011034">
    <property type="entry name" value="Formyl_transferase-like_C_sf"/>
</dbReference>
<evidence type="ECO:0000256" key="5">
    <source>
        <dbReference type="ARBA" id="ARBA00022917"/>
    </source>
</evidence>
<dbReference type="STRING" id="3469.A0A4Y7LHE1"/>
<evidence type="ECO:0000313" key="8">
    <source>
        <dbReference type="EMBL" id="RZC84397.1"/>
    </source>
</evidence>
<dbReference type="Pfam" id="PF00551">
    <property type="entry name" value="Formyl_trans_N"/>
    <property type="match status" value="1"/>
</dbReference>
<dbReference type="FunFam" id="3.40.50.170:FF:000010">
    <property type="entry name" value="Methionyl-tRNA formyltransferase"/>
    <property type="match status" value="1"/>
</dbReference>
<evidence type="ECO:0000256" key="2">
    <source>
        <dbReference type="ARBA" id="ARBA00012261"/>
    </source>
</evidence>
<reference evidence="8 9" key="1">
    <citation type="journal article" date="2018" name="Science">
        <title>The opium poppy genome and morphinan production.</title>
        <authorList>
            <person name="Guo L."/>
            <person name="Winzer T."/>
            <person name="Yang X."/>
            <person name="Li Y."/>
            <person name="Ning Z."/>
            <person name="He Z."/>
            <person name="Teodor R."/>
            <person name="Lu Y."/>
            <person name="Bowser T.A."/>
            <person name="Graham I.A."/>
            <person name="Ye K."/>
        </authorList>
    </citation>
    <scope>NUCLEOTIDE SEQUENCE [LARGE SCALE GENOMIC DNA]</scope>
    <source>
        <strain evidence="9">cv. HN1</strain>
        <tissue evidence="8">Leaves</tissue>
    </source>
</reference>
<dbReference type="HAMAP" id="MF_00182">
    <property type="entry name" value="Formyl_trans"/>
    <property type="match status" value="1"/>
</dbReference>
<accession>A0A4Y7LHE1</accession>
<dbReference type="CDD" id="cd08646">
    <property type="entry name" value="FMT_core_Met-tRNA-FMT_N"/>
    <property type="match status" value="1"/>
</dbReference>
<dbReference type="CDD" id="cd08704">
    <property type="entry name" value="Met_tRNA_FMT_C"/>
    <property type="match status" value="1"/>
</dbReference>
<keyword evidence="9" id="KW-1185">Reference proteome</keyword>
<dbReference type="Gene3D" id="3.10.25.10">
    <property type="entry name" value="Formyl transferase, C-terminal domain"/>
    <property type="match status" value="1"/>
</dbReference>
<dbReference type="PANTHER" id="PTHR11138:SF5">
    <property type="entry name" value="METHIONYL-TRNA FORMYLTRANSFERASE, MITOCHONDRIAL"/>
    <property type="match status" value="1"/>
</dbReference>
<keyword evidence="5" id="KW-0648">Protein biosynthesis</keyword>
<dbReference type="Pfam" id="PF02911">
    <property type="entry name" value="Formyl_trans_C"/>
    <property type="match status" value="1"/>
</dbReference>
<dbReference type="InterPro" id="IPR037022">
    <property type="entry name" value="Formyl_trans_C_sf"/>
</dbReference>
<dbReference type="Proteomes" id="UP000316621">
    <property type="component" value="Chromosome 11"/>
</dbReference>
<keyword evidence="4" id="KW-0808">Transferase</keyword>
<dbReference type="GO" id="GO:0005739">
    <property type="term" value="C:mitochondrion"/>
    <property type="evidence" value="ECO:0007669"/>
    <property type="project" value="TreeGrafter"/>
</dbReference>
<organism evidence="8 9">
    <name type="scientific">Papaver somniferum</name>
    <name type="common">Opium poppy</name>
    <dbReference type="NCBI Taxonomy" id="3469"/>
    <lineage>
        <taxon>Eukaryota</taxon>
        <taxon>Viridiplantae</taxon>
        <taxon>Streptophyta</taxon>
        <taxon>Embryophyta</taxon>
        <taxon>Tracheophyta</taxon>
        <taxon>Spermatophyta</taxon>
        <taxon>Magnoliopsida</taxon>
        <taxon>Ranunculales</taxon>
        <taxon>Papaveraceae</taxon>
        <taxon>Papaveroideae</taxon>
        <taxon>Papaver</taxon>
    </lineage>
</organism>
<evidence type="ECO:0000256" key="1">
    <source>
        <dbReference type="ARBA" id="ARBA00010699"/>
    </source>
</evidence>
<feature type="domain" description="Formyl transferase N-terminal" evidence="6">
    <location>
        <begin position="107"/>
        <end position="281"/>
    </location>
</feature>
<evidence type="ECO:0000313" key="9">
    <source>
        <dbReference type="Proteomes" id="UP000316621"/>
    </source>
</evidence>
<comment type="similarity">
    <text evidence="1">Belongs to the Fmt family.</text>
</comment>
<dbReference type="AlphaFoldDB" id="A0A4Y7LHE1"/>
<dbReference type="InterPro" id="IPR036477">
    <property type="entry name" value="Formyl_transf_N_sf"/>
</dbReference>
<gene>
    <name evidence="8" type="ORF">C5167_047184</name>
</gene>
<sequence length="425" mass="46799">MVYALNNNRYEQIRKNLTSWHSMFLPAANDKVTHFSSSPEEVWLACSGTPQGCSWEEPSSLETTSLRKMHSCSMLRRFCCYNGASSGLKPATNKKQLVFMGSPEVSVSVLDALFDESKAPDSPFQVAAIVTQPPSRKDRGRKVMPSPVAQHALDRGFPSDLIFTPQKAGEEEFLCDLRALKPELCITAAYGNILPRKFLKIPPLGTVNVHPSLLPLYRGAAPVQRAVQDGVKETGTSLVYTVRALDAGPVIACERYEVDDHIKATELLGILFDKGSELLIRELPSIFDGSAREKAQPQDDSKATHAAKLTPEEAWLSFDQEAFVLHNKVRAFAGWPGTRAKICILDPLNGQQDTLEVKIITTRICIQKDVQDHAKDDVTLVGGALQFSCGGDTTLEVLELQLPGKKPVNAASFWNGLRGRKVKRL</sequence>
<dbReference type="EMBL" id="CM010725">
    <property type="protein sequence ID" value="RZC84397.1"/>
    <property type="molecule type" value="Genomic_DNA"/>
</dbReference>
<dbReference type="PANTHER" id="PTHR11138">
    <property type="entry name" value="METHIONYL-TRNA FORMYLTRANSFERASE"/>
    <property type="match status" value="1"/>
</dbReference>
<dbReference type="Gene3D" id="3.40.50.170">
    <property type="entry name" value="Formyl transferase, N-terminal domain"/>
    <property type="match status" value="1"/>
</dbReference>
<dbReference type="InterPro" id="IPR041711">
    <property type="entry name" value="Met-tRNA-FMT_N"/>
</dbReference>
<evidence type="ECO:0000259" key="7">
    <source>
        <dbReference type="Pfam" id="PF02911"/>
    </source>
</evidence>
<dbReference type="OMA" id="GITTMLM"/>
<protein>
    <recommendedName>
        <fullName evidence="3">Methionyl-tRNA formyltransferase, mitochondrial</fullName>
        <ecNumber evidence="2">2.1.2.9</ecNumber>
    </recommendedName>
</protein>
<dbReference type="GO" id="GO:0004479">
    <property type="term" value="F:methionyl-tRNA formyltransferase activity"/>
    <property type="evidence" value="ECO:0007669"/>
    <property type="project" value="UniProtKB-EC"/>
</dbReference>